<comment type="caution">
    <text evidence="2">The sequence shown here is derived from an EMBL/GenBank/DDBJ whole genome shotgun (WGS) entry which is preliminary data.</text>
</comment>
<dbReference type="EMBL" id="JACGXN010000002">
    <property type="protein sequence ID" value="MBA8878811.1"/>
    <property type="molecule type" value="Genomic_DNA"/>
</dbReference>
<sequence length="99" mass="11381">MTEFYKEPNEISVSLNSDEAIVLFELLSRWINDNRAPPADKSFEHSSELATLQNVLTSLESQLAAPFRQDYKLILHQSRERVSSSRPDGEWSLTQKTIK</sequence>
<evidence type="ECO:0000313" key="2">
    <source>
        <dbReference type="EMBL" id="MBA8878811.1"/>
    </source>
</evidence>
<reference evidence="2 3" key="1">
    <citation type="submission" date="2020-07" db="EMBL/GenBank/DDBJ databases">
        <title>Genomic Encyclopedia of Type Strains, Phase IV (KMG-V): Genome sequencing to study the core and pangenomes of soil and plant-associated prokaryotes.</title>
        <authorList>
            <person name="Whitman W."/>
        </authorList>
    </citation>
    <scope>NUCLEOTIDE SEQUENCE [LARGE SCALE GENOMIC DNA]</scope>
    <source>
        <strain evidence="2 3">AN3</strain>
    </source>
</reference>
<feature type="region of interest" description="Disordered" evidence="1">
    <location>
        <begin position="79"/>
        <end position="99"/>
    </location>
</feature>
<proteinExistence type="predicted"/>
<protein>
    <submittedName>
        <fullName evidence="2">Uncharacterized protein</fullName>
    </submittedName>
</protein>
<name>A0A839EFR9_9HYPH</name>
<evidence type="ECO:0000313" key="3">
    <source>
        <dbReference type="Proteomes" id="UP000549052"/>
    </source>
</evidence>
<dbReference type="RefSeq" id="WP_182549458.1">
    <property type="nucleotide sequence ID" value="NZ_JACGXN010000002.1"/>
</dbReference>
<feature type="compositionally biased region" description="Basic and acidic residues" evidence="1">
    <location>
        <begin position="79"/>
        <end position="89"/>
    </location>
</feature>
<gene>
    <name evidence="2" type="ORF">FHW16_002523</name>
</gene>
<evidence type="ECO:0000256" key="1">
    <source>
        <dbReference type="SAM" id="MobiDB-lite"/>
    </source>
</evidence>
<dbReference type="AlphaFoldDB" id="A0A839EFR9"/>
<accession>A0A839EFR9</accession>
<dbReference type="Proteomes" id="UP000549052">
    <property type="component" value="Unassembled WGS sequence"/>
</dbReference>
<keyword evidence="3" id="KW-1185">Reference proteome</keyword>
<organism evidence="2 3">
    <name type="scientific">Phyllobacterium myrsinacearum</name>
    <dbReference type="NCBI Taxonomy" id="28101"/>
    <lineage>
        <taxon>Bacteria</taxon>
        <taxon>Pseudomonadati</taxon>
        <taxon>Pseudomonadota</taxon>
        <taxon>Alphaproteobacteria</taxon>
        <taxon>Hyphomicrobiales</taxon>
        <taxon>Phyllobacteriaceae</taxon>
        <taxon>Phyllobacterium</taxon>
    </lineage>
</organism>